<keyword evidence="2" id="KW-0808">Transferase</keyword>
<gene>
    <name evidence="4" type="ORF">COLO4_25591</name>
</gene>
<dbReference type="Proteomes" id="UP000187203">
    <property type="component" value="Unassembled WGS sequence"/>
</dbReference>
<proteinExistence type="inferred from homology"/>
<dbReference type="PANTHER" id="PTHR11926">
    <property type="entry name" value="GLUCOSYL/GLUCURONOSYL TRANSFERASES"/>
    <property type="match status" value="1"/>
</dbReference>
<dbReference type="AlphaFoldDB" id="A0A1R3I199"/>
<accession>A0A1R3I199</accession>
<keyword evidence="2" id="KW-0328">Glycosyltransferase</keyword>
<dbReference type="SUPFAM" id="SSF53756">
    <property type="entry name" value="UDP-Glycosyltransferase/glycogen phosphorylase"/>
    <property type="match status" value="1"/>
</dbReference>
<comment type="similarity">
    <text evidence="1">Belongs to the UDP-glycosyltransferase family.</text>
</comment>
<evidence type="ECO:0000256" key="3">
    <source>
        <dbReference type="SAM" id="MobiDB-lite"/>
    </source>
</evidence>
<protein>
    <submittedName>
        <fullName evidence="4">UDP-glycosyltransferase 76C4</fullName>
    </submittedName>
</protein>
<evidence type="ECO:0000256" key="2">
    <source>
        <dbReference type="ARBA" id="ARBA00022676"/>
    </source>
</evidence>
<dbReference type="Gene3D" id="3.40.50.2000">
    <property type="entry name" value="Glycogen Phosphorylase B"/>
    <property type="match status" value="2"/>
</dbReference>
<feature type="region of interest" description="Disordered" evidence="3">
    <location>
        <begin position="233"/>
        <end position="252"/>
    </location>
</feature>
<comment type="caution">
    <text evidence="4">The sequence shown here is derived from an EMBL/GenBank/DDBJ whole genome shotgun (WGS) entry which is preliminary data.</text>
</comment>
<dbReference type="GO" id="GO:0009863">
    <property type="term" value="P:salicylic acid mediated signaling pathway"/>
    <property type="evidence" value="ECO:0007669"/>
    <property type="project" value="TreeGrafter"/>
</dbReference>
<organism evidence="4 5">
    <name type="scientific">Corchorus olitorius</name>
    <dbReference type="NCBI Taxonomy" id="93759"/>
    <lineage>
        <taxon>Eukaryota</taxon>
        <taxon>Viridiplantae</taxon>
        <taxon>Streptophyta</taxon>
        <taxon>Embryophyta</taxon>
        <taxon>Tracheophyta</taxon>
        <taxon>Spermatophyta</taxon>
        <taxon>Magnoliopsida</taxon>
        <taxon>eudicotyledons</taxon>
        <taxon>Gunneridae</taxon>
        <taxon>Pentapetalae</taxon>
        <taxon>rosids</taxon>
        <taxon>malvids</taxon>
        <taxon>Malvales</taxon>
        <taxon>Malvaceae</taxon>
        <taxon>Grewioideae</taxon>
        <taxon>Apeibeae</taxon>
        <taxon>Corchorus</taxon>
    </lineage>
</organism>
<dbReference type="GO" id="GO:0080044">
    <property type="term" value="F:quercetin 7-O-glucosyltransferase activity"/>
    <property type="evidence" value="ECO:0007669"/>
    <property type="project" value="TreeGrafter"/>
</dbReference>
<evidence type="ECO:0000313" key="4">
    <source>
        <dbReference type="EMBL" id="OMO76360.1"/>
    </source>
</evidence>
<dbReference type="GO" id="GO:0080043">
    <property type="term" value="F:quercetin 3-O-glucosyltransferase activity"/>
    <property type="evidence" value="ECO:0007669"/>
    <property type="project" value="TreeGrafter"/>
</dbReference>
<sequence>MEDQNIVCLITDGSFHFTQAVADDLKVPRIVLWTYSVAATHPGSSSTLFRNERDHLSMIENIQVPNLPEKFEDFNDLKGLLQDMGLIIQETKASSGVIFNSCEDLEQEAVRKCSLEFPNPIFPIGPFHNHVWKVGVHLERGEIEKAIRRLMVEEQGQEMRDRIKLIKEKMNLCLKPGVIAQHVSQSPQSFYSFGQPDPPDLAGCSPSLHFFDPVSSSFDGGRSWQLRRLESDSRDALAVGRQGEKSRDKRFR</sequence>
<dbReference type="PANTHER" id="PTHR11926:SF1464">
    <property type="entry name" value="UDP-GLYCOSYLTRANSFERASE 76B1-LIKE"/>
    <property type="match status" value="1"/>
</dbReference>
<evidence type="ECO:0000256" key="1">
    <source>
        <dbReference type="ARBA" id="ARBA00009995"/>
    </source>
</evidence>
<keyword evidence="5" id="KW-1185">Reference proteome</keyword>
<evidence type="ECO:0000313" key="5">
    <source>
        <dbReference type="Proteomes" id="UP000187203"/>
    </source>
</evidence>
<reference evidence="5" key="1">
    <citation type="submission" date="2013-09" db="EMBL/GenBank/DDBJ databases">
        <title>Corchorus olitorius genome sequencing.</title>
        <authorList>
            <person name="Alam M."/>
            <person name="Haque M.S."/>
            <person name="Islam M.S."/>
            <person name="Emdad E.M."/>
            <person name="Islam M.M."/>
            <person name="Ahmed B."/>
            <person name="Halim A."/>
            <person name="Hossen Q.M.M."/>
            <person name="Hossain M.Z."/>
            <person name="Ahmed R."/>
            <person name="Khan M.M."/>
            <person name="Islam R."/>
            <person name="Rashid M.M."/>
            <person name="Khan S.A."/>
            <person name="Rahman M.S."/>
            <person name="Alam M."/>
            <person name="Yahiya A.S."/>
            <person name="Khan M.S."/>
            <person name="Azam M.S."/>
            <person name="Haque T."/>
            <person name="Lashkar M.Z.H."/>
            <person name="Akhand A.I."/>
            <person name="Morshed G."/>
            <person name="Roy S."/>
            <person name="Uddin K.S."/>
            <person name="Rabeya T."/>
            <person name="Hossain A.S."/>
            <person name="Chowdhury A."/>
            <person name="Snigdha A.R."/>
            <person name="Mortoza M.S."/>
            <person name="Matin S.A."/>
            <person name="Hoque S.M.E."/>
            <person name="Islam M.K."/>
            <person name="Roy D.K."/>
            <person name="Haider R."/>
            <person name="Moosa M.M."/>
            <person name="Elias S.M."/>
            <person name="Hasan A.M."/>
            <person name="Jahan S."/>
            <person name="Shafiuddin M."/>
            <person name="Mahmood N."/>
            <person name="Shommy N.S."/>
        </authorList>
    </citation>
    <scope>NUCLEOTIDE SEQUENCE [LARGE SCALE GENOMIC DNA]</scope>
    <source>
        <strain evidence="5">cv. O-4</strain>
    </source>
</reference>
<dbReference type="EMBL" id="AWUE01019092">
    <property type="protein sequence ID" value="OMO76360.1"/>
    <property type="molecule type" value="Genomic_DNA"/>
</dbReference>
<name>A0A1R3I199_9ROSI</name>
<feature type="compositionally biased region" description="Basic and acidic residues" evidence="3">
    <location>
        <begin position="242"/>
        <end position="252"/>
    </location>
</feature>
<dbReference type="STRING" id="93759.A0A1R3I199"/>